<dbReference type="Gene3D" id="3.40.50.1240">
    <property type="entry name" value="Phosphoglycerate mutase-like"/>
    <property type="match status" value="1"/>
</dbReference>
<dbReference type="FunFam" id="3.40.50.300:FF:000644">
    <property type="entry name" value="GpmB, Fructose-2,6-bisphosphatase"/>
    <property type="match status" value="1"/>
</dbReference>
<name>A0A177B121_9BILA</name>
<dbReference type="GO" id="GO:0003873">
    <property type="term" value="F:6-phosphofructo-2-kinase activity"/>
    <property type="evidence" value="ECO:0007669"/>
    <property type="project" value="InterPro"/>
</dbReference>
<dbReference type="InterPro" id="IPR013078">
    <property type="entry name" value="His_Pase_superF_clade-1"/>
</dbReference>
<dbReference type="SUPFAM" id="SSF53254">
    <property type="entry name" value="Phosphoglycerate mutase-like"/>
    <property type="match status" value="1"/>
</dbReference>
<keyword evidence="6" id="KW-1185">Reference proteome</keyword>
<dbReference type="SUPFAM" id="SSF52540">
    <property type="entry name" value="P-loop containing nucleoside triphosphate hydrolases"/>
    <property type="match status" value="1"/>
</dbReference>
<dbReference type="GO" id="GO:0004331">
    <property type="term" value="F:fructose-2,6-bisphosphate 2-phosphatase activity"/>
    <property type="evidence" value="ECO:0007669"/>
    <property type="project" value="TreeGrafter"/>
</dbReference>
<dbReference type="InterPro" id="IPR003094">
    <property type="entry name" value="6Pfruct_kin"/>
</dbReference>
<dbReference type="InterPro" id="IPR013079">
    <property type="entry name" value="6Phosfructo_kin"/>
</dbReference>
<keyword evidence="3" id="KW-0067">ATP-binding</keyword>
<dbReference type="SMART" id="SM00855">
    <property type="entry name" value="PGAM"/>
    <property type="match status" value="1"/>
</dbReference>
<dbReference type="PIRSF" id="PIRSF000709">
    <property type="entry name" value="6PFK_2-Ptase"/>
    <property type="match status" value="1"/>
</dbReference>
<evidence type="ECO:0000313" key="5">
    <source>
        <dbReference type="EMBL" id="OAF67916.1"/>
    </source>
</evidence>
<dbReference type="GO" id="GO:0006003">
    <property type="term" value="P:fructose 2,6-bisphosphate metabolic process"/>
    <property type="evidence" value="ECO:0007669"/>
    <property type="project" value="InterPro"/>
</dbReference>
<dbReference type="Pfam" id="PF01591">
    <property type="entry name" value="6PF2K"/>
    <property type="match status" value="1"/>
</dbReference>
<gene>
    <name evidence="5" type="ORF">A3Q56_04345</name>
</gene>
<dbReference type="InterPro" id="IPR029033">
    <property type="entry name" value="His_PPase_superfam"/>
</dbReference>
<keyword evidence="2" id="KW-0547">Nucleotide-binding</keyword>
<reference evidence="5 6" key="1">
    <citation type="submission" date="2016-04" db="EMBL/GenBank/DDBJ databases">
        <title>The genome of Intoshia linei affirms orthonectids as highly simplified spiralians.</title>
        <authorList>
            <person name="Mikhailov K.V."/>
            <person name="Slusarev G.S."/>
            <person name="Nikitin M.A."/>
            <person name="Logacheva M.D."/>
            <person name="Penin A."/>
            <person name="Aleoshin V."/>
            <person name="Panchin Y.V."/>
        </authorList>
    </citation>
    <scope>NUCLEOTIDE SEQUENCE [LARGE SCALE GENOMIC DNA]</scope>
    <source>
        <strain evidence="5">Intl2013</strain>
        <tissue evidence="5">Whole animal</tissue>
    </source>
</reference>
<evidence type="ECO:0000256" key="3">
    <source>
        <dbReference type="ARBA" id="ARBA00022840"/>
    </source>
</evidence>
<dbReference type="Gene3D" id="3.40.50.300">
    <property type="entry name" value="P-loop containing nucleotide triphosphate hydrolases"/>
    <property type="match status" value="1"/>
</dbReference>
<dbReference type="FunFam" id="3.40.50.1240:FF:000001">
    <property type="entry name" value="6-phosphofructo-2-kinase/fructose-2, 6-bisphosphatase 3 isoform 2"/>
    <property type="match status" value="1"/>
</dbReference>
<dbReference type="InterPro" id="IPR027417">
    <property type="entry name" value="P-loop_NTPase"/>
</dbReference>
<evidence type="ECO:0000256" key="1">
    <source>
        <dbReference type="ARBA" id="ARBA00008408"/>
    </source>
</evidence>
<organism evidence="5 6">
    <name type="scientific">Intoshia linei</name>
    <dbReference type="NCBI Taxonomy" id="1819745"/>
    <lineage>
        <taxon>Eukaryota</taxon>
        <taxon>Metazoa</taxon>
        <taxon>Spiralia</taxon>
        <taxon>Lophotrochozoa</taxon>
        <taxon>Mesozoa</taxon>
        <taxon>Orthonectida</taxon>
        <taxon>Rhopaluridae</taxon>
        <taxon>Intoshia</taxon>
    </lineage>
</organism>
<sequence>MDRIDLKLRPNVGLTNFNVVQLIQFKKQIQNCAYPEKYKSIIDKSVPKKEIKTSIKKIEINISSLNLPTILLMCPTLPHRFHCINTKIVTYKHFNNNNLENTGFLDLQTNSRMMKSKDVNDVNFGKFIKENVDSLKAKADKSGKKFNCTIKLIYEDIKKYVIVMVGLPARGKSYISYRLSRHLNWIGINTKIFNLGTYRRNHVKIKDSSFFDNSNPEYVKIRHNMLITALKDVTEYLNNLNGEIAIVDATNTTRERREFIVDSMKKNVSNINIMMLESICNSTSIINENIVQVKLNSPDYVTQNCSQDVITDFQSRIRHYEQVYEPLDAKYDEDETFICIYDQGKRFLFNSIYDIIPTRISYFLMNLRVIPQKTIYITRHGESEMNLAGRIGGDSKLSVNGTKYSQELSEFFQRMEQEKSLDQRGKSKMKVWSSTLKRSTETANHLENMEIKYLRELNELDAGICETMTYEEIKDKFPNVAKDRAKNKYSFRYPNGESYEDLVQRLEPVIMKLMHEENVLVICHQAIARCLLAYFNNQPLNEMPHIDIPLHCVIKLVPHSYGCHVEFIKFNVTSVNTYYKAVAS</sequence>
<proteinExistence type="inferred from homology"/>
<dbReference type="GO" id="GO:0005524">
    <property type="term" value="F:ATP binding"/>
    <property type="evidence" value="ECO:0007669"/>
    <property type="project" value="UniProtKB-KW"/>
</dbReference>
<accession>A0A177B121</accession>
<evidence type="ECO:0000256" key="2">
    <source>
        <dbReference type="ARBA" id="ARBA00022741"/>
    </source>
</evidence>
<protein>
    <recommendedName>
        <fullName evidence="4">6-phosphofructo-2-kinase domain-containing protein</fullName>
    </recommendedName>
</protein>
<comment type="similarity">
    <text evidence="1">In the C-terminal section; belongs to the phosphoglycerate mutase family.</text>
</comment>
<dbReference type="PANTHER" id="PTHR10606:SF44">
    <property type="entry name" value="6-PHOSPHOFRUCTO 2-KINASE_FRUCTOSE 2,6-BISPHOSPHATASE LONG FORM"/>
    <property type="match status" value="1"/>
</dbReference>
<dbReference type="Pfam" id="PF00300">
    <property type="entry name" value="His_Phos_1"/>
    <property type="match status" value="1"/>
</dbReference>
<dbReference type="PRINTS" id="PR00991">
    <property type="entry name" value="6PFRUCTKNASE"/>
</dbReference>
<evidence type="ECO:0000259" key="4">
    <source>
        <dbReference type="Pfam" id="PF01591"/>
    </source>
</evidence>
<feature type="domain" description="6-phosphofructo-2-kinase" evidence="4">
    <location>
        <begin position="158"/>
        <end position="370"/>
    </location>
</feature>
<dbReference type="GO" id="GO:0005829">
    <property type="term" value="C:cytosol"/>
    <property type="evidence" value="ECO:0007669"/>
    <property type="project" value="TreeGrafter"/>
</dbReference>
<dbReference type="Proteomes" id="UP000078046">
    <property type="component" value="Unassembled WGS sequence"/>
</dbReference>
<dbReference type="OrthoDB" id="267323at2759"/>
<dbReference type="CDD" id="cd07067">
    <property type="entry name" value="HP_PGM_like"/>
    <property type="match status" value="1"/>
</dbReference>
<comment type="caution">
    <text evidence="5">The sequence shown here is derived from an EMBL/GenBank/DDBJ whole genome shotgun (WGS) entry which is preliminary data.</text>
</comment>
<dbReference type="EMBL" id="LWCA01000547">
    <property type="protein sequence ID" value="OAF67916.1"/>
    <property type="molecule type" value="Genomic_DNA"/>
</dbReference>
<dbReference type="PANTHER" id="PTHR10606">
    <property type="entry name" value="6-PHOSPHOFRUCTO-2-KINASE/FRUCTOSE-2,6-BISPHOSPHATASE"/>
    <property type="match status" value="1"/>
</dbReference>
<dbReference type="AlphaFoldDB" id="A0A177B121"/>
<evidence type="ECO:0000313" key="6">
    <source>
        <dbReference type="Proteomes" id="UP000078046"/>
    </source>
</evidence>
<dbReference type="InterPro" id="IPR001345">
    <property type="entry name" value="PG/BPGM_mutase_AS"/>
</dbReference>
<dbReference type="GO" id="GO:0006000">
    <property type="term" value="P:fructose metabolic process"/>
    <property type="evidence" value="ECO:0007669"/>
    <property type="project" value="InterPro"/>
</dbReference>
<dbReference type="PROSITE" id="PS00175">
    <property type="entry name" value="PG_MUTASE"/>
    <property type="match status" value="1"/>
</dbReference>